<accession>A0A7H1J756</accession>
<feature type="domain" description="HTH asnC-type" evidence="4">
    <location>
        <begin position="14"/>
        <end position="75"/>
    </location>
</feature>
<sequence length="159" mass="17824">MKNQQEIEKSREDISKIDIQILEIVSRDASISSADLGKAVGLSSSSANERLRRLKSEGYIVATVAVIDPLKFSRDFLAFVRLKIGTTGKQDIVKQLEAIRSVEEIHSIAGEFSLLLKVRTVNADAMERVFEEIYQIPNIIGSETDIAFRTYTDRPPQLL</sequence>
<proteinExistence type="predicted"/>
<dbReference type="PANTHER" id="PTHR30154:SF34">
    <property type="entry name" value="TRANSCRIPTIONAL REGULATOR AZLB"/>
    <property type="match status" value="1"/>
</dbReference>
<dbReference type="GO" id="GO:0005829">
    <property type="term" value="C:cytosol"/>
    <property type="evidence" value="ECO:0007669"/>
    <property type="project" value="TreeGrafter"/>
</dbReference>
<protein>
    <submittedName>
        <fullName evidence="5">Lrp/AsnC family transcriptional regulator</fullName>
    </submittedName>
</protein>
<keyword evidence="2" id="KW-0238">DNA-binding</keyword>
<dbReference type="OrthoDB" id="9809462at2"/>
<dbReference type="KEGG" id="mard:IBG28_01245"/>
<dbReference type="InterPro" id="IPR000485">
    <property type="entry name" value="AsnC-type_HTH_dom"/>
</dbReference>
<dbReference type="GO" id="GO:0043565">
    <property type="term" value="F:sequence-specific DNA binding"/>
    <property type="evidence" value="ECO:0007669"/>
    <property type="project" value="InterPro"/>
</dbReference>
<dbReference type="RefSeq" id="WP_111607490.1">
    <property type="nucleotide sequence ID" value="NZ_BMLJ01000008.1"/>
</dbReference>
<keyword evidence="1" id="KW-0805">Transcription regulation</keyword>
<dbReference type="Proteomes" id="UP000516370">
    <property type="component" value="Chromosome"/>
</dbReference>
<name>A0A7H1J756_9GAMM</name>
<evidence type="ECO:0000256" key="2">
    <source>
        <dbReference type="ARBA" id="ARBA00023125"/>
    </source>
</evidence>
<dbReference type="InterPro" id="IPR036388">
    <property type="entry name" value="WH-like_DNA-bd_sf"/>
</dbReference>
<keyword evidence="3" id="KW-0804">Transcription</keyword>
<dbReference type="Gene3D" id="3.30.70.920">
    <property type="match status" value="1"/>
</dbReference>
<dbReference type="PRINTS" id="PR00033">
    <property type="entry name" value="HTHASNC"/>
</dbReference>
<reference evidence="5 6" key="1">
    <citation type="submission" date="2020-09" db="EMBL/GenBank/DDBJ databases">
        <title>Complete genome sequence of an Arctic sea ice bacterium Marinomonas arctica BSI20414.</title>
        <authorList>
            <person name="Liao L."/>
            <person name="Chen B."/>
        </authorList>
    </citation>
    <scope>NUCLEOTIDE SEQUENCE [LARGE SCALE GENOMIC DNA]</scope>
    <source>
        <strain evidence="5 6">BSI20414</strain>
    </source>
</reference>
<dbReference type="SUPFAM" id="SSF54909">
    <property type="entry name" value="Dimeric alpha+beta barrel"/>
    <property type="match status" value="1"/>
</dbReference>
<gene>
    <name evidence="5" type="ORF">IBG28_01245</name>
</gene>
<dbReference type="PROSITE" id="PS50956">
    <property type="entry name" value="HTH_ASNC_2"/>
    <property type="match status" value="1"/>
</dbReference>
<dbReference type="PROSITE" id="PS00519">
    <property type="entry name" value="HTH_ASNC_1"/>
    <property type="match status" value="1"/>
</dbReference>
<evidence type="ECO:0000256" key="1">
    <source>
        <dbReference type="ARBA" id="ARBA00023015"/>
    </source>
</evidence>
<dbReference type="SMART" id="SM00344">
    <property type="entry name" value="HTH_ASNC"/>
    <property type="match status" value="1"/>
</dbReference>
<dbReference type="AlphaFoldDB" id="A0A7H1J756"/>
<evidence type="ECO:0000256" key="3">
    <source>
        <dbReference type="ARBA" id="ARBA00023163"/>
    </source>
</evidence>
<evidence type="ECO:0000259" key="4">
    <source>
        <dbReference type="PROSITE" id="PS50956"/>
    </source>
</evidence>
<evidence type="ECO:0000313" key="5">
    <source>
        <dbReference type="EMBL" id="QNT06322.1"/>
    </source>
</evidence>
<evidence type="ECO:0000313" key="6">
    <source>
        <dbReference type="Proteomes" id="UP000516370"/>
    </source>
</evidence>
<dbReference type="InterPro" id="IPR019887">
    <property type="entry name" value="Tscrpt_reg_AsnC/Lrp_C"/>
</dbReference>
<dbReference type="InterPro" id="IPR019885">
    <property type="entry name" value="Tscrpt_reg_HTH_AsnC-type_CS"/>
</dbReference>
<dbReference type="InterPro" id="IPR011008">
    <property type="entry name" value="Dimeric_a/b-barrel"/>
</dbReference>
<dbReference type="GO" id="GO:0043200">
    <property type="term" value="P:response to amino acid"/>
    <property type="evidence" value="ECO:0007669"/>
    <property type="project" value="TreeGrafter"/>
</dbReference>
<dbReference type="SUPFAM" id="SSF46785">
    <property type="entry name" value="Winged helix' DNA-binding domain"/>
    <property type="match status" value="1"/>
</dbReference>
<dbReference type="EMBL" id="CP061081">
    <property type="protein sequence ID" value="QNT06322.1"/>
    <property type="molecule type" value="Genomic_DNA"/>
</dbReference>
<keyword evidence="6" id="KW-1185">Reference proteome</keyword>
<dbReference type="InterPro" id="IPR019888">
    <property type="entry name" value="Tscrpt_reg_AsnC-like"/>
</dbReference>
<dbReference type="PANTHER" id="PTHR30154">
    <property type="entry name" value="LEUCINE-RESPONSIVE REGULATORY PROTEIN"/>
    <property type="match status" value="1"/>
</dbReference>
<dbReference type="Pfam" id="PF13412">
    <property type="entry name" value="HTH_24"/>
    <property type="match status" value="1"/>
</dbReference>
<organism evidence="5 6">
    <name type="scientific">Marinomonas arctica</name>
    <dbReference type="NCBI Taxonomy" id="383750"/>
    <lineage>
        <taxon>Bacteria</taxon>
        <taxon>Pseudomonadati</taxon>
        <taxon>Pseudomonadota</taxon>
        <taxon>Gammaproteobacteria</taxon>
        <taxon>Oceanospirillales</taxon>
        <taxon>Oceanospirillaceae</taxon>
        <taxon>Marinomonas</taxon>
    </lineage>
</organism>
<dbReference type="Gene3D" id="1.10.10.10">
    <property type="entry name" value="Winged helix-like DNA-binding domain superfamily/Winged helix DNA-binding domain"/>
    <property type="match status" value="1"/>
</dbReference>
<dbReference type="InterPro" id="IPR036390">
    <property type="entry name" value="WH_DNA-bd_sf"/>
</dbReference>
<dbReference type="Pfam" id="PF01037">
    <property type="entry name" value="AsnC_trans_reg"/>
    <property type="match status" value="1"/>
</dbReference>